<comment type="caution">
    <text evidence="6">The sequence shown here is derived from an EMBL/GenBank/DDBJ whole genome shotgun (WGS) entry which is preliminary data.</text>
</comment>
<dbReference type="NCBIfam" id="TIGR01352">
    <property type="entry name" value="tonB_Cterm"/>
    <property type="match status" value="1"/>
</dbReference>
<accession>A0ABQ1FRG3</accession>
<evidence type="ECO:0000313" key="7">
    <source>
        <dbReference type="Proteomes" id="UP000620046"/>
    </source>
</evidence>
<dbReference type="EMBL" id="BMJA01000001">
    <property type="protein sequence ID" value="GGA26875.1"/>
    <property type="molecule type" value="Genomic_DNA"/>
</dbReference>
<keyword evidence="4" id="KW-0472">Membrane</keyword>
<evidence type="ECO:0000313" key="6">
    <source>
        <dbReference type="EMBL" id="GGA26875.1"/>
    </source>
</evidence>
<evidence type="ECO:0000256" key="4">
    <source>
        <dbReference type="ARBA" id="ARBA00023136"/>
    </source>
</evidence>
<gene>
    <name evidence="6" type="ORF">GCM10010981_14410</name>
</gene>
<protein>
    <recommendedName>
        <fullName evidence="8">Energy transducer TonB</fullName>
    </recommendedName>
</protein>
<evidence type="ECO:0008006" key="8">
    <source>
        <dbReference type="Google" id="ProtNLM"/>
    </source>
</evidence>
<name>A0ABQ1FRG3_9GAMM</name>
<dbReference type="SUPFAM" id="SSF74653">
    <property type="entry name" value="TolA/TonB C-terminal domain"/>
    <property type="match status" value="1"/>
</dbReference>
<dbReference type="InterPro" id="IPR006260">
    <property type="entry name" value="TonB/TolA_C"/>
</dbReference>
<comment type="subcellular location">
    <subcellularLocation>
        <location evidence="1">Membrane</location>
        <topology evidence="1">Single-pass membrane protein</topology>
    </subcellularLocation>
</comment>
<dbReference type="Proteomes" id="UP000620046">
    <property type="component" value="Unassembled WGS sequence"/>
</dbReference>
<keyword evidence="3" id="KW-1133">Transmembrane helix</keyword>
<keyword evidence="7" id="KW-1185">Reference proteome</keyword>
<sequence length="271" mass="29947">MLMAYVASAHAGDVRKTAEATMLVTGSIEVMPDGTVHDYSIDRPEKIPPLVLDLIKNNVPNWKFRRDDHLEAIFKAKMNLRIVAKRVDDQHDSITISSASFGDADAAHTDQVSAKNPRLPHYPLDAIKARVSGTVFLSMRVGRTGQVENIAIEQVNLNMYGNDAQMRHYREVLGDAALDALKTWTFNLPTTGKHVTDPYWDVRMPVAFDLNVLGQSAEDTYGKWKTYIPGPRESIPWAKSSKLSSSSDAIPEGSVSQVDQPLQLMTALDGA</sequence>
<evidence type="ECO:0000256" key="1">
    <source>
        <dbReference type="ARBA" id="ARBA00004167"/>
    </source>
</evidence>
<organism evidence="6 7">
    <name type="scientific">Dyella nitratireducens</name>
    <dbReference type="NCBI Taxonomy" id="1849580"/>
    <lineage>
        <taxon>Bacteria</taxon>
        <taxon>Pseudomonadati</taxon>
        <taxon>Pseudomonadota</taxon>
        <taxon>Gammaproteobacteria</taxon>
        <taxon>Lysobacterales</taxon>
        <taxon>Rhodanobacteraceae</taxon>
        <taxon>Dyella</taxon>
    </lineage>
</organism>
<keyword evidence="2" id="KW-0812">Transmembrane</keyword>
<proteinExistence type="predicted"/>
<dbReference type="Gene3D" id="3.30.1150.10">
    <property type="match status" value="1"/>
</dbReference>
<evidence type="ECO:0000256" key="2">
    <source>
        <dbReference type="ARBA" id="ARBA00022692"/>
    </source>
</evidence>
<feature type="region of interest" description="Disordered" evidence="5">
    <location>
        <begin position="238"/>
        <end position="258"/>
    </location>
</feature>
<evidence type="ECO:0000256" key="3">
    <source>
        <dbReference type="ARBA" id="ARBA00022989"/>
    </source>
</evidence>
<evidence type="ECO:0000256" key="5">
    <source>
        <dbReference type="SAM" id="MobiDB-lite"/>
    </source>
</evidence>
<reference evidence="7" key="1">
    <citation type="journal article" date="2019" name="Int. J. Syst. Evol. Microbiol.">
        <title>The Global Catalogue of Microorganisms (GCM) 10K type strain sequencing project: providing services to taxonomists for standard genome sequencing and annotation.</title>
        <authorList>
            <consortium name="The Broad Institute Genomics Platform"/>
            <consortium name="The Broad Institute Genome Sequencing Center for Infectious Disease"/>
            <person name="Wu L."/>
            <person name="Ma J."/>
        </authorList>
    </citation>
    <scope>NUCLEOTIDE SEQUENCE [LARGE SCALE GENOMIC DNA]</scope>
    <source>
        <strain evidence="7">CGMCC 1.15439</strain>
    </source>
</reference>